<name>A0AAW2V2S2_SESRA</name>
<accession>A0AAW2V2S2</accession>
<dbReference type="EMBL" id="JACGWJ010000004">
    <property type="protein sequence ID" value="KAL0423924.1"/>
    <property type="molecule type" value="Genomic_DNA"/>
</dbReference>
<comment type="caution">
    <text evidence="2">The sequence shown here is derived from an EMBL/GenBank/DDBJ whole genome shotgun (WGS) entry which is preliminary data.</text>
</comment>
<evidence type="ECO:0000256" key="1">
    <source>
        <dbReference type="SAM" id="MobiDB-lite"/>
    </source>
</evidence>
<reference evidence="2" key="1">
    <citation type="submission" date="2020-06" db="EMBL/GenBank/DDBJ databases">
        <authorList>
            <person name="Li T."/>
            <person name="Hu X."/>
            <person name="Zhang T."/>
            <person name="Song X."/>
            <person name="Zhang H."/>
            <person name="Dai N."/>
            <person name="Sheng W."/>
            <person name="Hou X."/>
            <person name="Wei L."/>
        </authorList>
    </citation>
    <scope>NUCLEOTIDE SEQUENCE</scope>
    <source>
        <strain evidence="2">G02</strain>
        <tissue evidence="2">Leaf</tissue>
    </source>
</reference>
<dbReference type="AlphaFoldDB" id="A0AAW2V2S2"/>
<proteinExistence type="predicted"/>
<reference evidence="2" key="2">
    <citation type="journal article" date="2024" name="Plant">
        <title>Genomic evolution and insights into agronomic trait innovations of Sesamum species.</title>
        <authorList>
            <person name="Miao H."/>
            <person name="Wang L."/>
            <person name="Qu L."/>
            <person name="Liu H."/>
            <person name="Sun Y."/>
            <person name="Le M."/>
            <person name="Wang Q."/>
            <person name="Wei S."/>
            <person name="Zheng Y."/>
            <person name="Lin W."/>
            <person name="Duan Y."/>
            <person name="Cao H."/>
            <person name="Xiong S."/>
            <person name="Wang X."/>
            <person name="Wei L."/>
            <person name="Li C."/>
            <person name="Ma Q."/>
            <person name="Ju M."/>
            <person name="Zhao R."/>
            <person name="Li G."/>
            <person name="Mu C."/>
            <person name="Tian Q."/>
            <person name="Mei H."/>
            <person name="Zhang T."/>
            <person name="Gao T."/>
            <person name="Zhang H."/>
        </authorList>
    </citation>
    <scope>NUCLEOTIDE SEQUENCE</scope>
    <source>
        <strain evidence="2">G02</strain>
    </source>
</reference>
<protein>
    <recommendedName>
        <fullName evidence="3">Reverse transcriptase</fullName>
    </recommendedName>
</protein>
<sequence>MGKNQTVAEALGSWDWVSFENIKKRVKELTEKIPNVNKGKLTTRAKGRLEQTRVRQHECGTFPPVFPKGGQARPQPDAPPKAFGPEEVFRSLIRAEERQRAIQGIRASRKGPRVSHLFFTDDALIFCQATQKAMLCVREVLRHFEVVFGLMINLEKLTGVFSKNTPELVNKDLIGILEVPMVDKHTKYLGLPLVVDRSKRAIFECIKERIWKRFQGWSVQRLSHAGRVVMIKSIIQAIPTYAMSCFKIPKALLSEIENMITSFFWQQDGD</sequence>
<evidence type="ECO:0000313" key="2">
    <source>
        <dbReference type="EMBL" id="KAL0423924.1"/>
    </source>
</evidence>
<dbReference type="PANTHER" id="PTHR33116">
    <property type="entry name" value="REVERSE TRANSCRIPTASE ZINC-BINDING DOMAIN-CONTAINING PROTEIN-RELATED-RELATED"/>
    <property type="match status" value="1"/>
</dbReference>
<organism evidence="2">
    <name type="scientific">Sesamum radiatum</name>
    <name type="common">Black benniseed</name>
    <dbReference type="NCBI Taxonomy" id="300843"/>
    <lineage>
        <taxon>Eukaryota</taxon>
        <taxon>Viridiplantae</taxon>
        <taxon>Streptophyta</taxon>
        <taxon>Embryophyta</taxon>
        <taxon>Tracheophyta</taxon>
        <taxon>Spermatophyta</taxon>
        <taxon>Magnoliopsida</taxon>
        <taxon>eudicotyledons</taxon>
        <taxon>Gunneridae</taxon>
        <taxon>Pentapetalae</taxon>
        <taxon>asterids</taxon>
        <taxon>lamiids</taxon>
        <taxon>Lamiales</taxon>
        <taxon>Pedaliaceae</taxon>
        <taxon>Sesamum</taxon>
    </lineage>
</organism>
<dbReference type="PANTHER" id="PTHR33116:SF86">
    <property type="entry name" value="REVERSE TRANSCRIPTASE DOMAIN-CONTAINING PROTEIN"/>
    <property type="match status" value="1"/>
</dbReference>
<gene>
    <name evidence="2" type="ORF">Sradi_0927200</name>
</gene>
<feature type="region of interest" description="Disordered" evidence="1">
    <location>
        <begin position="60"/>
        <end position="79"/>
    </location>
</feature>
<evidence type="ECO:0008006" key="3">
    <source>
        <dbReference type="Google" id="ProtNLM"/>
    </source>
</evidence>